<evidence type="ECO:0000256" key="7">
    <source>
        <dbReference type="ARBA" id="ARBA00023288"/>
    </source>
</evidence>
<comment type="subcellular location">
    <subcellularLocation>
        <location evidence="8">Cell membrane</location>
    </subcellularLocation>
</comment>
<evidence type="ECO:0000256" key="2">
    <source>
        <dbReference type="ARBA" id="ARBA00022729"/>
    </source>
</evidence>
<organism evidence="10 11">
    <name type="scientific">Oceanimonas pelagia</name>
    <dbReference type="NCBI Taxonomy" id="3028314"/>
    <lineage>
        <taxon>Bacteria</taxon>
        <taxon>Pseudomonadati</taxon>
        <taxon>Pseudomonadota</taxon>
        <taxon>Gammaproteobacteria</taxon>
        <taxon>Aeromonadales</taxon>
        <taxon>Aeromonadaceae</taxon>
        <taxon>Oceanimonas</taxon>
    </lineage>
</organism>
<evidence type="ECO:0000256" key="5">
    <source>
        <dbReference type="ARBA" id="ARBA00023136"/>
    </source>
</evidence>
<dbReference type="InterPro" id="IPR019734">
    <property type="entry name" value="TPR_rpt"/>
</dbReference>
<reference evidence="10 11" key="1">
    <citation type="submission" date="2023-02" db="EMBL/GenBank/DDBJ databases">
        <title>Complete genome sequence of a novel bacterium Oceanimonas sp. NTOU-MSR1 isolated from marine coast sediment.</title>
        <authorList>
            <person name="Yang H.-T."/>
            <person name="Chen Y.-L."/>
            <person name="Ho Y.-N."/>
        </authorList>
    </citation>
    <scope>NUCLEOTIDE SEQUENCE [LARGE SCALE GENOMIC DNA]</scope>
    <source>
        <strain evidence="10 11">NTOU-MSR1</strain>
    </source>
</reference>
<evidence type="ECO:0000256" key="9">
    <source>
        <dbReference type="PROSITE-ProRule" id="PRU00339"/>
    </source>
</evidence>
<comment type="subunit">
    <text evidence="8">Homodimer.</text>
</comment>
<keyword evidence="6" id="KW-0564">Palmitate</keyword>
<gene>
    <name evidence="10" type="primary">nlpI</name>
    <name evidence="10" type="ORF">PU634_11030</name>
</gene>
<keyword evidence="7 10" id="KW-0449">Lipoprotein</keyword>
<dbReference type="PANTHER" id="PTHR44858">
    <property type="entry name" value="TETRATRICOPEPTIDE REPEAT PROTEIN 6"/>
    <property type="match status" value="1"/>
</dbReference>
<dbReference type="EMBL" id="CP118224">
    <property type="protein sequence ID" value="WMC12453.1"/>
    <property type="molecule type" value="Genomic_DNA"/>
</dbReference>
<keyword evidence="4 9" id="KW-0802">TPR repeat</keyword>
<keyword evidence="11" id="KW-1185">Reference proteome</keyword>
<keyword evidence="3" id="KW-0677">Repeat</keyword>
<dbReference type="InterPro" id="IPR050498">
    <property type="entry name" value="Ycf3"/>
</dbReference>
<sequence length="282" mass="32185">MALLGVMLTGCSAPQVVTPTLVLPVPMQVSYQSELGIARLGQMLNAPGLTPEQRAELFFQRGVVFDRVGLRAMARLDFNRALREQPDFADAYNLNGVYLTQNQEFDEAYEAFDSALELAPDYVYANLNRGIALYYGGRPELAARDLKVFLDKEPDDPYRLLWWYLALERVDADMAQERLAAHRAQYGSEEWAWDIVDVYLGTLTAEALLNRISERSQDNQELAEMLCEAYFYLAKRAQHNGEPEQAEVYLKLALATNIYDFVEHRYALLELDLIGQQARLKR</sequence>
<dbReference type="NCBIfam" id="NF008391">
    <property type="entry name" value="PRK11189.1"/>
    <property type="match status" value="1"/>
</dbReference>
<dbReference type="GO" id="GO:0005886">
    <property type="term" value="C:plasma membrane"/>
    <property type="evidence" value="ECO:0007669"/>
    <property type="project" value="UniProtKB-SubCell"/>
</dbReference>
<dbReference type="Proteomes" id="UP001223802">
    <property type="component" value="Chromosome"/>
</dbReference>
<keyword evidence="2" id="KW-0732">Signal</keyword>
<evidence type="ECO:0000313" key="11">
    <source>
        <dbReference type="Proteomes" id="UP001223802"/>
    </source>
</evidence>
<comment type="function">
    <text evidence="8">May be involved in cell division.</text>
</comment>
<keyword evidence="5 8" id="KW-0472">Membrane</keyword>
<name>A0AA50KSI1_9GAMM</name>
<dbReference type="Gene3D" id="1.25.40.10">
    <property type="entry name" value="Tetratricopeptide repeat domain"/>
    <property type="match status" value="1"/>
</dbReference>
<proteinExistence type="predicted"/>
<dbReference type="PANTHER" id="PTHR44858:SF1">
    <property type="entry name" value="UDP-N-ACETYLGLUCOSAMINE--PEPTIDE N-ACETYLGLUCOSAMINYLTRANSFERASE SPINDLY-RELATED"/>
    <property type="match status" value="1"/>
</dbReference>
<dbReference type="Pfam" id="PF13371">
    <property type="entry name" value="TPR_9"/>
    <property type="match status" value="1"/>
</dbReference>
<dbReference type="InterPro" id="IPR023605">
    <property type="entry name" value="Lipoprotein_NlpI"/>
</dbReference>
<dbReference type="PIRSF" id="PIRSF004654">
    <property type="entry name" value="NlpI"/>
    <property type="match status" value="1"/>
</dbReference>
<keyword evidence="1 8" id="KW-1003">Cell membrane</keyword>
<dbReference type="SUPFAM" id="SSF48452">
    <property type="entry name" value="TPR-like"/>
    <property type="match status" value="1"/>
</dbReference>
<evidence type="ECO:0000256" key="4">
    <source>
        <dbReference type="ARBA" id="ARBA00022803"/>
    </source>
</evidence>
<accession>A0AA50KSI1</accession>
<dbReference type="InterPro" id="IPR011990">
    <property type="entry name" value="TPR-like_helical_dom_sf"/>
</dbReference>
<dbReference type="PROSITE" id="PS50005">
    <property type="entry name" value="TPR"/>
    <property type="match status" value="1"/>
</dbReference>
<evidence type="ECO:0000313" key="10">
    <source>
        <dbReference type="EMBL" id="WMC12453.1"/>
    </source>
</evidence>
<dbReference type="KEGG" id="ope:PU634_11030"/>
<evidence type="ECO:0000256" key="3">
    <source>
        <dbReference type="ARBA" id="ARBA00022737"/>
    </source>
</evidence>
<evidence type="ECO:0000256" key="1">
    <source>
        <dbReference type="ARBA" id="ARBA00022475"/>
    </source>
</evidence>
<evidence type="ECO:0000256" key="8">
    <source>
        <dbReference type="PIRNR" id="PIRNR004654"/>
    </source>
</evidence>
<feature type="repeat" description="TPR" evidence="9">
    <location>
        <begin position="89"/>
        <end position="122"/>
    </location>
</feature>
<protein>
    <recommendedName>
        <fullName evidence="8">Lipoprotein NlpI</fullName>
    </recommendedName>
</protein>
<dbReference type="PROSITE" id="PS50293">
    <property type="entry name" value="TPR_REGION"/>
    <property type="match status" value="1"/>
</dbReference>
<dbReference type="AlphaFoldDB" id="A0AA50KSI1"/>
<dbReference type="SMART" id="SM00028">
    <property type="entry name" value="TPR"/>
    <property type="match status" value="4"/>
</dbReference>
<evidence type="ECO:0000256" key="6">
    <source>
        <dbReference type="ARBA" id="ARBA00023139"/>
    </source>
</evidence>